<evidence type="ECO:0000256" key="3">
    <source>
        <dbReference type="ARBA" id="ARBA00023163"/>
    </source>
</evidence>
<gene>
    <name evidence="6" type="ORF">GCM10009850_089590</name>
</gene>
<sequence length="270" mass="28866">MVDAVEPDRNSQTRQSQAYEGLRSLLLSGGMPPGTRLTEVELTSRFNVSRSTMRAVLVRLTQEGYVTSEVNRGVRTRSFSAAEAADILEAREVLESALAGKAAERATEEEIGELRGTLAAMEGCKRLGDQAGYSQANRRFHQQVKEAAHQEILARAYDTLLYPLVMRQYRNLSAQHPRSGSLEEHQAILLAIVTRNPDAAVAAMRHHVASARRALLLQTIADNAAAATASGQAGALDRAAPSGQDTPPGQDAGLAEPPAPVAPAVTHAAD</sequence>
<keyword evidence="3" id="KW-0804">Transcription</keyword>
<evidence type="ECO:0000256" key="4">
    <source>
        <dbReference type="SAM" id="MobiDB-lite"/>
    </source>
</evidence>
<dbReference type="InterPro" id="IPR011711">
    <property type="entry name" value="GntR_C"/>
</dbReference>
<evidence type="ECO:0000313" key="7">
    <source>
        <dbReference type="Proteomes" id="UP001499843"/>
    </source>
</evidence>
<keyword evidence="7" id="KW-1185">Reference proteome</keyword>
<dbReference type="EMBL" id="BAAAQX010000033">
    <property type="protein sequence ID" value="GAA2213496.1"/>
    <property type="molecule type" value="Genomic_DNA"/>
</dbReference>
<proteinExistence type="predicted"/>
<dbReference type="Pfam" id="PF07729">
    <property type="entry name" value="FCD"/>
    <property type="match status" value="1"/>
</dbReference>
<keyword evidence="1" id="KW-0805">Transcription regulation</keyword>
<name>A0ABN3CVJ1_9ACTN</name>
<reference evidence="6 7" key="1">
    <citation type="journal article" date="2019" name="Int. J. Syst. Evol. Microbiol.">
        <title>The Global Catalogue of Microorganisms (GCM) 10K type strain sequencing project: providing services to taxonomists for standard genome sequencing and annotation.</title>
        <authorList>
            <consortium name="The Broad Institute Genomics Platform"/>
            <consortium name="The Broad Institute Genome Sequencing Center for Infectious Disease"/>
            <person name="Wu L."/>
            <person name="Ma J."/>
        </authorList>
    </citation>
    <scope>NUCLEOTIDE SEQUENCE [LARGE SCALE GENOMIC DNA]</scope>
    <source>
        <strain evidence="6 7">JCM 16114</strain>
    </source>
</reference>
<protein>
    <recommendedName>
        <fullName evidence="5">HTH gntR-type domain-containing protein</fullName>
    </recommendedName>
</protein>
<dbReference type="InterPro" id="IPR000524">
    <property type="entry name" value="Tscrpt_reg_HTH_GntR"/>
</dbReference>
<accession>A0ABN3CVJ1</accession>
<feature type="region of interest" description="Disordered" evidence="4">
    <location>
        <begin position="230"/>
        <end position="270"/>
    </location>
</feature>
<dbReference type="InterPro" id="IPR036388">
    <property type="entry name" value="WH-like_DNA-bd_sf"/>
</dbReference>
<keyword evidence="2" id="KW-0238">DNA-binding</keyword>
<dbReference type="PROSITE" id="PS50949">
    <property type="entry name" value="HTH_GNTR"/>
    <property type="match status" value="1"/>
</dbReference>
<dbReference type="SMART" id="SM00345">
    <property type="entry name" value="HTH_GNTR"/>
    <property type="match status" value="1"/>
</dbReference>
<organism evidence="6 7">
    <name type="scientific">Nonomuraea monospora</name>
    <dbReference type="NCBI Taxonomy" id="568818"/>
    <lineage>
        <taxon>Bacteria</taxon>
        <taxon>Bacillati</taxon>
        <taxon>Actinomycetota</taxon>
        <taxon>Actinomycetes</taxon>
        <taxon>Streptosporangiales</taxon>
        <taxon>Streptosporangiaceae</taxon>
        <taxon>Nonomuraea</taxon>
    </lineage>
</organism>
<evidence type="ECO:0000313" key="6">
    <source>
        <dbReference type="EMBL" id="GAA2213496.1"/>
    </source>
</evidence>
<evidence type="ECO:0000259" key="5">
    <source>
        <dbReference type="PROSITE" id="PS50949"/>
    </source>
</evidence>
<dbReference type="Gene3D" id="1.20.120.530">
    <property type="entry name" value="GntR ligand-binding domain-like"/>
    <property type="match status" value="1"/>
</dbReference>
<dbReference type="SMART" id="SM00895">
    <property type="entry name" value="FCD"/>
    <property type="match status" value="1"/>
</dbReference>
<dbReference type="InterPro" id="IPR008920">
    <property type="entry name" value="TF_FadR/GntR_C"/>
</dbReference>
<dbReference type="SUPFAM" id="SSF48008">
    <property type="entry name" value="GntR ligand-binding domain-like"/>
    <property type="match status" value="1"/>
</dbReference>
<feature type="domain" description="HTH gntR-type" evidence="5">
    <location>
        <begin position="12"/>
        <end position="79"/>
    </location>
</feature>
<evidence type="ECO:0000256" key="1">
    <source>
        <dbReference type="ARBA" id="ARBA00023015"/>
    </source>
</evidence>
<dbReference type="SUPFAM" id="SSF46785">
    <property type="entry name" value="Winged helix' DNA-binding domain"/>
    <property type="match status" value="1"/>
</dbReference>
<dbReference type="PANTHER" id="PTHR43537">
    <property type="entry name" value="TRANSCRIPTIONAL REGULATOR, GNTR FAMILY"/>
    <property type="match status" value="1"/>
</dbReference>
<feature type="compositionally biased region" description="Low complexity" evidence="4">
    <location>
        <begin position="252"/>
        <end position="270"/>
    </location>
</feature>
<comment type="caution">
    <text evidence="6">The sequence shown here is derived from an EMBL/GenBank/DDBJ whole genome shotgun (WGS) entry which is preliminary data.</text>
</comment>
<dbReference type="Gene3D" id="1.10.10.10">
    <property type="entry name" value="Winged helix-like DNA-binding domain superfamily/Winged helix DNA-binding domain"/>
    <property type="match status" value="1"/>
</dbReference>
<dbReference type="Pfam" id="PF00392">
    <property type="entry name" value="GntR"/>
    <property type="match status" value="1"/>
</dbReference>
<dbReference type="PANTHER" id="PTHR43537:SF5">
    <property type="entry name" value="UXU OPERON TRANSCRIPTIONAL REGULATOR"/>
    <property type="match status" value="1"/>
</dbReference>
<evidence type="ECO:0000256" key="2">
    <source>
        <dbReference type="ARBA" id="ARBA00023125"/>
    </source>
</evidence>
<dbReference type="InterPro" id="IPR036390">
    <property type="entry name" value="WH_DNA-bd_sf"/>
</dbReference>
<dbReference type="Proteomes" id="UP001499843">
    <property type="component" value="Unassembled WGS sequence"/>
</dbReference>